<organism evidence="2 3">
    <name type="scientific">Trichuris muris</name>
    <name type="common">Mouse whipworm</name>
    <dbReference type="NCBI Taxonomy" id="70415"/>
    <lineage>
        <taxon>Eukaryota</taxon>
        <taxon>Metazoa</taxon>
        <taxon>Ecdysozoa</taxon>
        <taxon>Nematoda</taxon>
        <taxon>Enoplea</taxon>
        <taxon>Dorylaimia</taxon>
        <taxon>Trichinellida</taxon>
        <taxon>Trichuridae</taxon>
        <taxon>Trichuris</taxon>
    </lineage>
</organism>
<evidence type="ECO:0000313" key="3">
    <source>
        <dbReference type="WBParaSite" id="TMUE_2000009382.1"/>
    </source>
</evidence>
<protein>
    <submittedName>
        <fullName evidence="3 4">Uncharacterized protein</fullName>
    </submittedName>
</protein>
<dbReference type="Proteomes" id="UP000046395">
    <property type="component" value="Unassembled WGS sequence"/>
</dbReference>
<proteinExistence type="predicted"/>
<sequence>MFTCTTAFWIAVFSVLFANGLSVKQLSCSDRDYVMCILTFERSRIGEKMCHSDRRFSRYYCCRSCADFLGVKVHSNGTFEDRGNFRYYDPNCPALRDRRPGCENDVITALDEEEFCATIEGQHYCALTCKLECPT</sequence>
<accession>A0A5S6QR61</accession>
<name>A0A5S6QR61_TRIMR</name>
<evidence type="ECO:0000313" key="2">
    <source>
        <dbReference type="Proteomes" id="UP000046395"/>
    </source>
</evidence>
<evidence type="ECO:0000256" key="1">
    <source>
        <dbReference type="SAM" id="SignalP"/>
    </source>
</evidence>
<keyword evidence="1" id="KW-0732">Signal</keyword>
<reference evidence="3" key="2">
    <citation type="submission" date="2019-12" db="UniProtKB">
        <authorList>
            <consortium name="WormBaseParasite"/>
        </authorList>
    </citation>
    <scope>IDENTIFICATION</scope>
</reference>
<dbReference type="STRING" id="70415.A0A5S6QR61"/>
<feature type="chain" id="PRO_5044624336" evidence="1">
    <location>
        <begin position="23"/>
        <end position="135"/>
    </location>
</feature>
<reference evidence="2" key="1">
    <citation type="submission" date="2014-03" db="EMBL/GenBank/DDBJ databases">
        <title>The whipworm genome and dual-species transcriptomics of an intimate host-pathogen interaction.</title>
        <authorList>
            <person name="Foth B.J."/>
            <person name="Tsai I.J."/>
            <person name="Reid A.J."/>
            <person name="Bancroft A.J."/>
            <person name="Nichol S."/>
            <person name="Tracey A."/>
            <person name="Holroyd N."/>
            <person name="Cotton J.A."/>
            <person name="Stanley E.J."/>
            <person name="Zarowiecki M."/>
            <person name="Liu J.Z."/>
            <person name="Huckvale T."/>
            <person name="Cooper P.J."/>
            <person name="Grencis R.K."/>
            <person name="Berriman M."/>
        </authorList>
    </citation>
    <scope>NUCLEOTIDE SEQUENCE [LARGE SCALE GENOMIC DNA]</scope>
    <source>
        <strain evidence="2">Edinburgh</strain>
    </source>
</reference>
<feature type="signal peptide" evidence="1">
    <location>
        <begin position="1"/>
        <end position="22"/>
    </location>
</feature>
<keyword evidence="2" id="KW-1185">Reference proteome</keyword>
<evidence type="ECO:0000313" key="4">
    <source>
        <dbReference type="WBParaSite" id="TMUE_2000009382.2"/>
    </source>
</evidence>
<dbReference type="AlphaFoldDB" id="A0A5S6QR61"/>
<dbReference type="WBParaSite" id="TMUE_2000009382.1">
    <property type="protein sequence ID" value="TMUE_2000009382.1"/>
    <property type="gene ID" value="WBGene00286136"/>
</dbReference>
<dbReference type="WBParaSite" id="TMUE_2000009382.2">
    <property type="protein sequence ID" value="TMUE_2000009382.2"/>
    <property type="gene ID" value="WBGene00286136"/>
</dbReference>